<dbReference type="InterPro" id="IPR012349">
    <property type="entry name" value="Split_barrel_FMN-bd"/>
</dbReference>
<dbReference type="SMART" id="SM00903">
    <property type="entry name" value="Flavin_Reduct"/>
    <property type="match status" value="1"/>
</dbReference>
<feature type="domain" description="Flavin reductase like" evidence="3">
    <location>
        <begin position="16"/>
        <end position="160"/>
    </location>
</feature>
<accession>A0A1G8XAE2</accession>
<dbReference type="AlphaFoldDB" id="A0A1G8XAE2"/>
<gene>
    <name evidence="4" type="ORF">SAMN05216555_11850</name>
</gene>
<dbReference type="STRING" id="1045773.SAMN05216555_11850"/>
<dbReference type="RefSeq" id="WP_074591153.1">
    <property type="nucleotide sequence ID" value="NZ_FNEI01000018.1"/>
</dbReference>
<comment type="similarity">
    <text evidence="1">Belongs to the non-flavoprotein flavin reductase family.</text>
</comment>
<proteinExistence type="inferred from homology"/>
<dbReference type="InterPro" id="IPR002563">
    <property type="entry name" value="Flavin_Rdtase-like_dom"/>
</dbReference>
<keyword evidence="5" id="KW-1185">Reference proteome</keyword>
<evidence type="ECO:0000259" key="3">
    <source>
        <dbReference type="SMART" id="SM00903"/>
    </source>
</evidence>
<dbReference type="GO" id="GO:0010181">
    <property type="term" value="F:FMN binding"/>
    <property type="evidence" value="ECO:0007669"/>
    <property type="project" value="InterPro"/>
</dbReference>
<dbReference type="PANTHER" id="PTHR30466">
    <property type="entry name" value="FLAVIN REDUCTASE"/>
    <property type="match status" value="1"/>
</dbReference>
<protein>
    <submittedName>
        <fullName evidence="4">NADH-FMN oxidoreductase RutF, flavin reductase (DIM6/NTAB) family</fullName>
    </submittedName>
</protein>
<dbReference type="PANTHER" id="PTHR30466:SF11">
    <property type="entry name" value="FLAVIN-DEPENDENT MONOOXYGENASE, REDUCTASE SUBUNIT HSAB"/>
    <property type="match status" value="1"/>
</dbReference>
<dbReference type="EMBL" id="FNEI01000018">
    <property type="protein sequence ID" value="SDJ87276.1"/>
    <property type="molecule type" value="Genomic_DNA"/>
</dbReference>
<dbReference type="OrthoDB" id="9792858at2"/>
<dbReference type="Pfam" id="PF01613">
    <property type="entry name" value="Flavin_Reduct"/>
    <property type="match status" value="1"/>
</dbReference>
<organism evidence="4 5">
    <name type="scientific">Arthrobacter cupressi</name>
    <dbReference type="NCBI Taxonomy" id="1045773"/>
    <lineage>
        <taxon>Bacteria</taxon>
        <taxon>Bacillati</taxon>
        <taxon>Actinomycetota</taxon>
        <taxon>Actinomycetes</taxon>
        <taxon>Micrococcales</taxon>
        <taxon>Micrococcaceae</taxon>
        <taxon>Arthrobacter</taxon>
    </lineage>
</organism>
<dbReference type="InterPro" id="IPR050268">
    <property type="entry name" value="NADH-dep_flavin_reductase"/>
</dbReference>
<dbReference type="SUPFAM" id="SSF50475">
    <property type="entry name" value="FMN-binding split barrel"/>
    <property type="match status" value="1"/>
</dbReference>
<keyword evidence="2" id="KW-0560">Oxidoreductase</keyword>
<name>A0A1G8XAE2_9MICC</name>
<reference evidence="5" key="1">
    <citation type="submission" date="2016-10" db="EMBL/GenBank/DDBJ databases">
        <authorList>
            <person name="Varghese N."/>
            <person name="Submissions S."/>
        </authorList>
    </citation>
    <scope>NUCLEOTIDE SEQUENCE [LARGE SCALE GENOMIC DNA]</scope>
    <source>
        <strain evidence="5">CGMCC 1.10783</strain>
    </source>
</reference>
<evidence type="ECO:0000313" key="4">
    <source>
        <dbReference type="EMBL" id="SDJ87276.1"/>
    </source>
</evidence>
<evidence type="ECO:0000313" key="5">
    <source>
        <dbReference type="Proteomes" id="UP000182130"/>
    </source>
</evidence>
<evidence type="ECO:0000256" key="2">
    <source>
        <dbReference type="ARBA" id="ARBA00023002"/>
    </source>
</evidence>
<dbReference type="Proteomes" id="UP000182130">
    <property type="component" value="Unassembled WGS sequence"/>
</dbReference>
<dbReference type="Gene3D" id="2.30.110.10">
    <property type="entry name" value="Electron Transport, Fmn-binding Protein, Chain A"/>
    <property type="match status" value="1"/>
</dbReference>
<dbReference type="GO" id="GO:0042602">
    <property type="term" value="F:riboflavin reductase (NADPH) activity"/>
    <property type="evidence" value="ECO:0007669"/>
    <property type="project" value="TreeGrafter"/>
</dbReference>
<evidence type="ECO:0000256" key="1">
    <source>
        <dbReference type="ARBA" id="ARBA00008898"/>
    </source>
</evidence>
<sequence>MTQATVDGTASIKQAFAQFPSGVAAFSAMVGFVPEVLVASSFTVGVSLEPPLVMFAVQNSSTTWPKLRRAPRLGVSVLAAGQEAVCLQLSSRKAERFAGVATSTSDGGAVTIDGAVLSLECEIVSETPAGDHAIVVLEVKSTEINHDAQPLIYHGASFRRLTEAA</sequence>